<evidence type="ECO:0000256" key="3">
    <source>
        <dbReference type="ARBA" id="ARBA00022833"/>
    </source>
</evidence>
<dbReference type="InterPro" id="IPR019787">
    <property type="entry name" value="Znf_PHD-finger"/>
</dbReference>
<dbReference type="InterPro" id="IPR038028">
    <property type="entry name" value="BPTF"/>
</dbReference>
<sequence length="235" mass="26664">MKEVSDQLDQISSNNIPSSSTEREGPLENGTQQTVEQSLKTEEVNANWTMLEPSRSNRRCKIVVNKNISKTLTNGRRPIVGKNGSGGGFSIKAASVGKSARKGNGQQRQSDRTLKEKTPKNAYFDCTCKQPRGINNRRETKRIPFWQCADCKKQQKEGDEEEIKLMFCVCREPYDNERFYVGCDGCGDWYHPECVQTTEEEINALGEKPYSCPGCKGRPQEWFDAKMTTKTERDD</sequence>
<keyword evidence="2 4" id="KW-0863">Zinc-finger</keyword>
<dbReference type="PANTHER" id="PTHR45975">
    <property type="entry name" value="NUCLEOSOME-REMODELING FACTOR SUBUNIT BPTF"/>
    <property type="match status" value="1"/>
</dbReference>
<evidence type="ECO:0000256" key="4">
    <source>
        <dbReference type="PROSITE-ProRule" id="PRU00146"/>
    </source>
</evidence>
<dbReference type="PANTHER" id="PTHR45975:SF2">
    <property type="entry name" value="NUCLEOSOME-REMODELING FACTOR SUBUNIT BPTF"/>
    <property type="match status" value="1"/>
</dbReference>
<evidence type="ECO:0000259" key="6">
    <source>
        <dbReference type="PROSITE" id="PS50016"/>
    </source>
</evidence>
<evidence type="ECO:0000256" key="5">
    <source>
        <dbReference type="SAM" id="MobiDB-lite"/>
    </source>
</evidence>
<organism evidence="7 8">
    <name type="scientific">Globodera pallida</name>
    <name type="common">Potato cyst nematode worm</name>
    <name type="synonym">Heterodera pallida</name>
    <dbReference type="NCBI Taxonomy" id="36090"/>
    <lineage>
        <taxon>Eukaryota</taxon>
        <taxon>Metazoa</taxon>
        <taxon>Ecdysozoa</taxon>
        <taxon>Nematoda</taxon>
        <taxon>Chromadorea</taxon>
        <taxon>Rhabditida</taxon>
        <taxon>Tylenchina</taxon>
        <taxon>Tylenchomorpha</taxon>
        <taxon>Tylenchoidea</taxon>
        <taxon>Heteroderidae</taxon>
        <taxon>Heteroderinae</taxon>
        <taxon>Globodera</taxon>
    </lineage>
</organism>
<reference evidence="7" key="1">
    <citation type="submission" date="2013-12" db="EMBL/GenBank/DDBJ databases">
        <authorList>
            <person name="Aslett M."/>
        </authorList>
    </citation>
    <scope>NUCLEOTIDE SEQUENCE [LARGE SCALE GENOMIC DNA]</scope>
    <source>
        <strain evidence="7">Lindley</strain>
    </source>
</reference>
<dbReference type="GO" id="GO:0008270">
    <property type="term" value="F:zinc ion binding"/>
    <property type="evidence" value="ECO:0007669"/>
    <property type="project" value="UniProtKB-KW"/>
</dbReference>
<dbReference type="PROSITE" id="PS50016">
    <property type="entry name" value="ZF_PHD_2"/>
    <property type="match status" value="1"/>
</dbReference>
<dbReference type="GO" id="GO:0006357">
    <property type="term" value="P:regulation of transcription by RNA polymerase II"/>
    <property type="evidence" value="ECO:0007669"/>
    <property type="project" value="InterPro"/>
</dbReference>
<name>A0A183CGI3_GLOPA</name>
<dbReference type="InterPro" id="IPR013083">
    <property type="entry name" value="Znf_RING/FYVE/PHD"/>
</dbReference>
<feature type="compositionally biased region" description="Polar residues" evidence="5">
    <location>
        <begin position="29"/>
        <end position="48"/>
    </location>
</feature>
<proteinExistence type="predicted"/>
<accession>A0A183CGI3</accession>
<feature type="region of interest" description="Disordered" evidence="5">
    <location>
        <begin position="1"/>
        <end position="52"/>
    </location>
</feature>
<dbReference type="SMART" id="SM00249">
    <property type="entry name" value="PHD"/>
    <property type="match status" value="1"/>
</dbReference>
<evidence type="ECO:0000313" key="8">
    <source>
        <dbReference type="WBParaSite" id="GPLIN_001198800"/>
    </source>
</evidence>
<keyword evidence="3" id="KW-0862">Zinc</keyword>
<feature type="region of interest" description="Disordered" evidence="5">
    <location>
        <begin position="74"/>
        <end position="115"/>
    </location>
</feature>
<dbReference type="InterPro" id="IPR001965">
    <property type="entry name" value="Znf_PHD"/>
</dbReference>
<dbReference type="GO" id="GO:0016589">
    <property type="term" value="C:NURF complex"/>
    <property type="evidence" value="ECO:0007669"/>
    <property type="project" value="InterPro"/>
</dbReference>
<dbReference type="Gene3D" id="3.30.40.10">
    <property type="entry name" value="Zinc/RING finger domain, C3HC4 (zinc finger)"/>
    <property type="match status" value="1"/>
</dbReference>
<reference evidence="8" key="3">
    <citation type="submission" date="2016-06" db="UniProtKB">
        <authorList>
            <consortium name="WormBaseParasite"/>
        </authorList>
    </citation>
    <scope>IDENTIFICATION</scope>
</reference>
<dbReference type="Pfam" id="PF00628">
    <property type="entry name" value="PHD"/>
    <property type="match status" value="1"/>
</dbReference>
<dbReference type="AlphaFoldDB" id="A0A183CGI3"/>
<evidence type="ECO:0000256" key="2">
    <source>
        <dbReference type="ARBA" id="ARBA00022771"/>
    </source>
</evidence>
<dbReference type="SUPFAM" id="SSF57903">
    <property type="entry name" value="FYVE/PHD zinc finger"/>
    <property type="match status" value="1"/>
</dbReference>
<dbReference type="WBParaSite" id="GPLIN_001198800">
    <property type="protein sequence ID" value="GPLIN_001198800"/>
    <property type="gene ID" value="GPLIN_001198800"/>
</dbReference>
<evidence type="ECO:0000256" key="1">
    <source>
        <dbReference type="ARBA" id="ARBA00022723"/>
    </source>
</evidence>
<feature type="domain" description="PHD-type" evidence="6">
    <location>
        <begin position="165"/>
        <end position="218"/>
    </location>
</feature>
<keyword evidence="1" id="KW-0479">Metal-binding</keyword>
<feature type="compositionally biased region" description="Polar residues" evidence="5">
    <location>
        <begin position="7"/>
        <end position="20"/>
    </location>
</feature>
<dbReference type="GO" id="GO:0000978">
    <property type="term" value="F:RNA polymerase II cis-regulatory region sequence-specific DNA binding"/>
    <property type="evidence" value="ECO:0007669"/>
    <property type="project" value="TreeGrafter"/>
</dbReference>
<dbReference type="InterPro" id="IPR011011">
    <property type="entry name" value="Znf_FYVE_PHD"/>
</dbReference>
<reference evidence="7" key="2">
    <citation type="submission" date="2014-05" db="EMBL/GenBank/DDBJ databases">
        <title>The genome and life-stage specific transcriptomes of Globodera pallida elucidate key aspects of plant parasitism by a cyst nematode.</title>
        <authorList>
            <person name="Cotton J.A."/>
            <person name="Lilley C.J."/>
            <person name="Jones L.M."/>
            <person name="Kikuchi T."/>
            <person name="Reid A.J."/>
            <person name="Thorpe P."/>
            <person name="Tsai I.J."/>
            <person name="Beasley H."/>
            <person name="Blok V."/>
            <person name="Cock P.J.A."/>
            <person name="Van den Akker S.E."/>
            <person name="Holroyd N."/>
            <person name="Hunt M."/>
            <person name="Mantelin S."/>
            <person name="Naghra H."/>
            <person name="Pain A."/>
            <person name="Palomares-Rius J.E."/>
            <person name="Zarowiecki M."/>
            <person name="Berriman M."/>
            <person name="Jones J.T."/>
            <person name="Urwin P.E."/>
        </authorList>
    </citation>
    <scope>NUCLEOTIDE SEQUENCE [LARGE SCALE GENOMIC DNA]</scope>
    <source>
        <strain evidence="7">Lindley</strain>
    </source>
</reference>
<evidence type="ECO:0000313" key="7">
    <source>
        <dbReference type="Proteomes" id="UP000050741"/>
    </source>
</evidence>
<dbReference type="Proteomes" id="UP000050741">
    <property type="component" value="Unassembled WGS sequence"/>
</dbReference>
<keyword evidence="7" id="KW-1185">Reference proteome</keyword>
<protein>
    <submittedName>
        <fullName evidence="8">PHD-type domain-containing protein</fullName>
    </submittedName>
</protein>